<dbReference type="InterPro" id="IPR027417">
    <property type="entry name" value="P-loop_NTPase"/>
</dbReference>
<gene>
    <name evidence="2" type="ORF">IXB50_04220</name>
</gene>
<proteinExistence type="predicted"/>
<reference evidence="2" key="1">
    <citation type="submission" date="2020-11" db="EMBL/GenBank/DDBJ databases">
        <authorList>
            <person name="Konstantinou D."/>
            <person name="Gkelis S."/>
            <person name="Popin R."/>
            <person name="Fewer D."/>
            <person name="Sivonen K."/>
        </authorList>
    </citation>
    <scope>NUCLEOTIDE SEQUENCE</scope>
    <source>
        <strain evidence="2">TAU-MAC 1115</strain>
    </source>
</reference>
<dbReference type="Proteomes" id="UP000717364">
    <property type="component" value="Unassembled WGS sequence"/>
</dbReference>
<keyword evidence="3" id="KW-1185">Reference proteome</keyword>
<reference evidence="2" key="2">
    <citation type="journal article" date="2021" name="Mar. Drugs">
        <title>Genome Reduction and Secondary Metabolism of the Marine Sponge-Associated Cyanobacterium Leptothoe.</title>
        <authorList>
            <person name="Konstantinou D."/>
            <person name="Popin R.V."/>
            <person name="Fewer D.P."/>
            <person name="Sivonen K."/>
            <person name="Gkelis S."/>
        </authorList>
    </citation>
    <scope>NUCLEOTIDE SEQUENCE</scope>
    <source>
        <strain evidence="2">TAU-MAC 1115</strain>
    </source>
</reference>
<name>A0A947DCV1_9CYAN</name>
<accession>A0A947DCV1</accession>
<dbReference type="Gene3D" id="3.40.50.300">
    <property type="entry name" value="P-loop containing nucleotide triphosphate hydrolases"/>
    <property type="match status" value="1"/>
</dbReference>
<dbReference type="SUPFAM" id="SSF52540">
    <property type="entry name" value="P-loop containing nucleoside triphosphate hydrolases"/>
    <property type="match status" value="1"/>
</dbReference>
<dbReference type="PANTHER" id="PTHR12788:SF10">
    <property type="entry name" value="PROTEIN-TYROSINE SULFOTRANSFERASE"/>
    <property type="match status" value="1"/>
</dbReference>
<keyword evidence="1" id="KW-0808">Transferase</keyword>
<dbReference type="Pfam" id="PF13469">
    <property type="entry name" value="Sulfotransfer_3"/>
    <property type="match status" value="1"/>
</dbReference>
<dbReference type="AlphaFoldDB" id="A0A947DCV1"/>
<organism evidence="2 3">
    <name type="scientific">Leptothoe spongobia TAU-MAC 1115</name>
    <dbReference type="NCBI Taxonomy" id="1967444"/>
    <lineage>
        <taxon>Bacteria</taxon>
        <taxon>Bacillati</taxon>
        <taxon>Cyanobacteriota</taxon>
        <taxon>Cyanophyceae</taxon>
        <taxon>Nodosilineales</taxon>
        <taxon>Cymatolegaceae</taxon>
        <taxon>Leptothoe</taxon>
        <taxon>Leptothoe spongobia</taxon>
    </lineage>
</organism>
<evidence type="ECO:0000313" key="2">
    <source>
        <dbReference type="EMBL" id="MBT9314625.1"/>
    </source>
</evidence>
<dbReference type="InterPro" id="IPR026634">
    <property type="entry name" value="TPST-like"/>
</dbReference>
<dbReference type="EMBL" id="JADOES010000005">
    <property type="protein sequence ID" value="MBT9314625.1"/>
    <property type="molecule type" value="Genomic_DNA"/>
</dbReference>
<sequence>MEASMDKRTESIVMVNPSERPIFVVGMPRSGTTLLTTMLSAHPHIAISPESHFLTYWIPTYRHLKVENTDDFQQFWQLLSQSKRFSYFDIDADKTLATILAKGSPNPATIFAGWLETYAERCHKPRWGEKTPLHYQHLEQLLTWFPKAQVIWMLRDPRAVTASLLKMTWASNYTHIHAEQWYRSTQLYERNWHSDPRIKLLRYEDLVQQPDQTLEGIFQFLGEDYPKGLLAQRSTQTMPIVNREGWALSHLNQALQPVETTAIDRWKQQLSPNHVAIVNSLTNRLQQRYGYTDGDPPSLSLQANVLLRLERLRWKLDRKLMGWRTRLLGPSARRAQDIGAVAKIEQYD</sequence>
<comment type="caution">
    <text evidence="2">The sequence shown here is derived from an EMBL/GenBank/DDBJ whole genome shotgun (WGS) entry which is preliminary data.</text>
</comment>
<evidence type="ECO:0000256" key="1">
    <source>
        <dbReference type="ARBA" id="ARBA00022679"/>
    </source>
</evidence>
<dbReference type="GO" id="GO:0008476">
    <property type="term" value="F:protein-tyrosine sulfotransferase activity"/>
    <property type="evidence" value="ECO:0007669"/>
    <property type="project" value="InterPro"/>
</dbReference>
<protein>
    <submittedName>
        <fullName evidence="2">Sulfotransferase</fullName>
    </submittedName>
</protein>
<dbReference type="PANTHER" id="PTHR12788">
    <property type="entry name" value="PROTEIN-TYROSINE SULFOTRANSFERASE 2"/>
    <property type="match status" value="1"/>
</dbReference>
<evidence type="ECO:0000313" key="3">
    <source>
        <dbReference type="Proteomes" id="UP000717364"/>
    </source>
</evidence>